<proteinExistence type="inferred from homology"/>
<feature type="chain" id="PRO_5024320503" evidence="6">
    <location>
        <begin position="26"/>
        <end position="147"/>
    </location>
</feature>
<dbReference type="InterPro" id="IPR000874">
    <property type="entry name" value="Bombesin"/>
</dbReference>
<keyword evidence="5" id="KW-0175">Coiled coil</keyword>
<gene>
    <name evidence="7" type="ORF">PHYPO_G00066060</name>
</gene>
<name>A0A5N5M4H6_PANHP</name>
<keyword evidence="6" id="KW-0732">Signal</keyword>
<dbReference type="PANTHER" id="PTHR16866">
    <property type="entry name" value="GASTRIN-RELEASING PEPTIDE"/>
    <property type="match status" value="1"/>
</dbReference>
<dbReference type="Pfam" id="PF02044">
    <property type="entry name" value="Bombesin"/>
    <property type="match status" value="1"/>
</dbReference>
<evidence type="ECO:0000313" key="7">
    <source>
        <dbReference type="EMBL" id="KAB5549326.1"/>
    </source>
</evidence>
<dbReference type="GO" id="GO:0007218">
    <property type="term" value="P:neuropeptide signaling pathway"/>
    <property type="evidence" value="ECO:0007669"/>
    <property type="project" value="InterPro"/>
</dbReference>
<dbReference type="Proteomes" id="UP000327468">
    <property type="component" value="Chromosome 15"/>
</dbReference>
<organism evidence="7 8">
    <name type="scientific">Pangasianodon hypophthalmus</name>
    <name type="common">Striped catfish</name>
    <name type="synonym">Helicophagus hypophthalmus</name>
    <dbReference type="NCBI Taxonomy" id="310915"/>
    <lineage>
        <taxon>Eukaryota</taxon>
        <taxon>Metazoa</taxon>
        <taxon>Chordata</taxon>
        <taxon>Craniata</taxon>
        <taxon>Vertebrata</taxon>
        <taxon>Euteleostomi</taxon>
        <taxon>Actinopterygii</taxon>
        <taxon>Neopterygii</taxon>
        <taxon>Teleostei</taxon>
        <taxon>Ostariophysi</taxon>
        <taxon>Siluriformes</taxon>
        <taxon>Pangasiidae</taxon>
        <taxon>Pangasianodon</taxon>
    </lineage>
</organism>
<reference evidence="7 8" key="1">
    <citation type="submission" date="2019-06" db="EMBL/GenBank/DDBJ databases">
        <title>A chromosome-scale genome assembly of the striped catfish, Pangasianodon hypophthalmus.</title>
        <authorList>
            <person name="Wen M."/>
            <person name="Zahm M."/>
            <person name="Roques C."/>
            <person name="Cabau C."/>
            <person name="Klopp C."/>
            <person name="Donnadieu C."/>
            <person name="Jouanno E."/>
            <person name="Avarre J.-C."/>
            <person name="Campet M."/>
            <person name="Ha T.T.T."/>
            <person name="Dugue R."/>
            <person name="Lampietro C."/>
            <person name="Louis A."/>
            <person name="Herpin A."/>
            <person name="Echchiki A."/>
            <person name="Berthelot C."/>
            <person name="Parey E."/>
            <person name="Roest-Crollius H."/>
            <person name="Braasch I."/>
            <person name="Postlethwait J."/>
            <person name="Bobe J."/>
            <person name="Montfort J."/>
            <person name="Bouchez O."/>
            <person name="Begum T."/>
            <person name="Schartl M."/>
            <person name="Guiguen Y."/>
        </authorList>
    </citation>
    <scope>NUCLEOTIDE SEQUENCE [LARGE SCALE GENOMIC DNA]</scope>
    <source>
        <strain evidence="7 8">Indonesia</strain>
        <tissue evidence="7">Blood</tissue>
    </source>
</reference>
<dbReference type="OrthoDB" id="9879745at2759"/>
<dbReference type="GO" id="GO:0005184">
    <property type="term" value="F:neuropeptide hormone activity"/>
    <property type="evidence" value="ECO:0007669"/>
    <property type="project" value="TreeGrafter"/>
</dbReference>
<dbReference type="PROSITE" id="PS51257">
    <property type="entry name" value="PROKAR_LIPOPROTEIN"/>
    <property type="match status" value="1"/>
</dbReference>
<comment type="subcellular location">
    <subcellularLocation>
        <location evidence="1">Secreted</location>
    </subcellularLocation>
</comment>
<comment type="similarity">
    <text evidence="2">Belongs to the bombesin/neuromedin-B/ranatensin family.</text>
</comment>
<feature type="coiled-coil region" evidence="5">
    <location>
        <begin position="101"/>
        <end position="128"/>
    </location>
</feature>
<sequence length="147" mass="16903">MCILWRYRLVMSVLSVLLFFLSCDAQLHHEAQSGKLVYARGNHWAVGHLMGKKSVDETLGSDNHDVDAQAYLITAEADTHMQPSSLLKALIKSLAGPERETEDERERRERLMELRRRWEEQLAKEREINQAARFLLLALNTRDADAS</sequence>
<dbReference type="EMBL" id="VFJC01000016">
    <property type="protein sequence ID" value="KAB5549326.1"/>
    <property type="molecule type" value="Genomic_DNA"/>
</dbReference>
<feature type="signal peptide" evidence="6">
    <location>
        <begin position="1"/>
        <end position="25"/>
    </location>
</feature>
<evidence type="ECO:0000256" key="5">
    <source>
        <dbReference type="SAM" id="Coils"/>
    </source>
</evidence>
<accession>A0A5N5M4H6</accession>
<comment type="caution">
    <text evidence="7">The sequence shown here is derived from an EMBL/GenBank/DDBJ whole genome shotgun (WGS) entry which is preliminary data.</text>
</comment>
<dbReference type="PROSITE" id="PS00257">
    <property type="entry name" value="BOMBESIN"/>
    <property type="match status" value="1"/>
</dbReference>
<dbReference type="GO" id="GO:0005576">
    <property type="term" value="C:extracellular region"/>
    <property type="evidence" value="ECO:0007669"/>
    <property type="project" value="UniProtKB-SubCell"/>
</dbReference>
<keyword evidence="8" id="KW-1185">Reference proteome</keyword>
<evidence type="ECO:0000256" key="6">
    <source>
        <dbReference type="SAM" id="SignalP"/>
    </source>
</evidence>
<protein>
    <submittedName>
        <fullName evidence="7">Uncharacterized protein</fullName>
    </submittedName>
</protein>
<evidence type="ECO:0000256" key="2">
    <source>
        <dbReference type="ARBA" id="ARBA00010012"/>
    </source>
</evidence>
<keyword evidence="4" id="KW-0027">Amidation</keyword>
<evidence type="ECO:0000256" key="1">
    <source>
        <dbReference type="ARBA" id="ARBA00004613"/>
    </source>
</evidence>
<evidence type="ECO:0000313" key="8">
    <source>
        <dbReference type="Proteomes" id="UP000327468"/>
    </source>
</evidence>
<dbReference type="PANTHER" id="PTHR16866:SF4">
    <property type="entry name" value="PROTEIN CBG24674"/>
    <property type="match status" value="1"/>
</dbReference>
<evidence type="ECO:0000256" key="4">
    <source>
        <dbReference type="ARBA" id="ARBA00022815"/>
    </source>
</evidence>
<keyword evidence="3" id="KW-0964">Secreted</keyword>
<evidence type="ECO:0000256" key="3">
    <source>
        <dbReference type="ARBA" id="ARBA00022525"/>
    </source>
</evidence>
<dbReference type="AlphaFoldDB" id="A0A5N5M4H6"/>